<dbReference type="AlphaFoldDB" id="A0A1D2JN10"/>
<feature type="region of interest" description="Disordered" evidence="1">
    <location>
        <begin position="37"/>
        <end position="74"/>
    </location>
</feature>
<reference evidence="2 3" key="1">
    <citation type="submission" date="2016-06" db="EMBL/GenBank/DDBJ databases">
        <authorList>
            <person name="Kjaerup R.B."/>
            <person name="Dalgaard T.S."/>
            <person name="Juul-Madsen H.R."/>
        </authorList>
    </citation>
    <scope>NUCLEOTIDE SEQUENCE [LARGE SCALE GENOMIC DNA]</scope>
    <source>
        <strain evidence="2 3">Pb300</strain>
    </source>
</reference>
<sequence>MEAIVQLWPRRSVLQQAISKSRKGSLSSRLVFHHQQFEPQHGMGGREELAGTGLEFTGQRRIQSEEYNNSRPGG</sequence>
<name>A0A1D2JN10_PARBR</name>
<protein>
    <submittedName>
        <fullName evidence="2">Uncharacterized protein</fullName>
    </submittedName>
</protein>
<feature type="compositionally biased region" description="Polar residues" evidence="1">
    <location>
        <begin position="65"/>
        <end position="74"/>
    </location>
</feature>
<dbReference type="Proteomes" id="UP000242814">
    <property type="component" value="Unassembled WGS sequence"/>
</dbReference>
<evidence type="ECO:0000313" key="3">
    <source>
        <dbReference type="Proteomes" id="UP000242814"/>
    </source>
</evidence>
<proteinExistence type="predicted"/>
<accession>A0A1D2JN10</accession>
<evidence type="ECO:0000313" key="2">
    <source>
        <dbReference type="EMBL" id="ODH44313.1"/>
    </source>
</evidence>
<evidence type="ECO:0000256" key="1">
    <source>
        <dbReference type="SAM" id="MobiDB-lite"/>
    </source>
</evidence>
<gene>
    <name evidence="2" type="ORF">ACO22_00933</name>
</gene>
<organism evidence="2 3">
    <name type="scientific">Paracoccidioides brasiliensis</name>
    <dbReference type="NCBI Taxonomy" id="121759"/>
    <lineage>
        <taxon>Eukaryota</taxon>
        <taxon>Fungi</taxon>
        <taxon>Dikarya</taxon>
        <taxon>Ascomycota</taxon>
        <taxon>Pezizomycotina</taxon>
        <taxon>Eurotiomycetes</taxon>
        <taxon>Eurotiomycetidae</taxon>
        <taxon>Onygenales</taxon>
        <taxon>Ajellomycetaceae</taxon>
        <taxon>Paracoccidioides</taxon>
    </lineage>
</organism>
<dbReference type="EMBL" id="LZYO01000020">
    <property type="protein sequence ID" value="ODH44313.1"/>
    <property type="molecule type" value="Genomic_DNA"/>
</dbReference>
<comment type="caution">
    <text evidence="2">The sequence shown here is derived from an EMBL/GenBank/DDBJ whole genome shotgun (WGS) entry which is preliminary data.</text>
</comment>